<dbReference type="RefSeq" id="WP_005652099.1">
    <property type="nucleotide sequence ID" value="NZ_AP018782.1"/>
</dbReference>
<accession>A0A2X1RQA8</accession>
<reference evidence="1 2" key="1">
    <citation type="submission" date="2018-06" db="EMBL/GenBank/DDBJ databases">
        <authorList>
            <consortium name="Pathogen Informatics"/>
            <person name="Doyle S."/>
        </authorList>
    </citation>
    <scope>NUCLEOTIDE SEQUENCE [LARGE SCALE GENOMIC DNA]</scope>
    <source>
        <strain evidence="1 2">NCTC11872</strain>
    </source>
</reference>
<name>A0A2X1RQA8_HAEIF</name>
<evidence type="ECO:0000313" key="1">
    <source>
        <dbReference type="EMBL" id="SPX41677.1"/>
    </source>
</evidence>
<evidence type="ECO:0000313" key="2">
    <source>
        <dbReference type="Proteomes" id="UP000249936"/>
    </source>
</evidence>
<organism evidence="1 2">
    <name type="scientific">Haemophilus influenzae</name>
    <dbReference type="NCBI Taxonomy" id="727"/>
    <lineage>
        <taxon>Bacteria</taxon>
        <taxon>Pseudomonadati</taxon>
        <taxon>Pseudomonadota</taxon>
        <taxon>Gammaproteobacteria</taxon>
        <taxon>Pasteurellales</taxon>
        <taxon>Pasteurellaceae</taxon>
        <taxon>Haemophilus</taxon>
    </lineage>
</organism>
<dbReference type="Proteomes" id="UP000249936">
    <property type="component" value="Unassembled WGS sequence"/>
</dbReference>
<protein>
    <submittedName>
        <fullName evidence="1">Virulence-associated protein D</fullName>
    </submittedName>
</protein>
<dbReference type="AlphaFoldDB" id="A0A2X1RQA8"/>
<dbReference type="EMBL" id="UASK01000005">
    <property type="protein sequence ID" value="SPX41677.1"/>
    <property type="molecule type" value="Genomic_DNA"/>
</dbReference>
<gene>
    <name evidence="1" type="primary">vapD</name>
    <name evidence="1" type="ORF">NCTC11872_01288</name>
</gene>
<proteinExistence type="predicted"/>
<dbReference type="Gene3D" id="3.30.70.240">
    <property type="match status" value="1"/>
</dbReference>
<sequence length="45" mass="5257">MYAIAFDLVVKGTQDYHPKGVQQAYTDIGAFRIEQWSDFTDFIRN</sequence>